<protein>
    <submittedName>
        <fullName evidence="2">Uncharacterized protein</fullName>
    </submittedName>
</protein>
<feature type="compositionally biased region" description="Acidic residues" evidence="1">
    <location>
        <begin position="511"/>
        <end position="529"/>
    </location>
</feature>
<feature type="compositionally biased region" description="Basic and acidic residues" evidence="1">
    <location>
        <begin position="246"/>
        <end position="270"/>
    </location>
</feature>
<proteinExistence type="predicted"/>
<dbReference type="AlphaFoldDB" id="A0A067SSI3"/>
<evidence type="ECO:0000256" key="1">
    <source>
        <dbReference type="SAM" id="MobiDB-lite"/>
    </source>
</evidence>
<gene>
    <name evidence="2" type="ORF">GALMADRAFT_144542</name>
</gene>
<accession>A0A067SSI3</accession>
<dbReference type="HOGENOM" id="CLU_495262_0_0_1"/>
<name>A0A067SSI3_GALM3</name>
<dbReference type="EMBL" id="KL142396">
    <property type="protein sequence ID" value="KDR70644.1"/>
    <property type="molecule type" value="Genomic_DNA"/>
</dbReference>
<reference evidence="3" key="1">
    <citation type="journal article" date="2014" name="Proc. Natl. Acad. Sci. U.S.A.">
        <title>Extensive sampling of basidiomycete genomes demonstrates inadequacy of the white-rot/brown-rot paradigm for wood decay fungi.</title>
        <authorList>
            <person name="Riley R."/>
            <person name="Salamov A.A."/>
            <person name="Brown D.W."/>
            <person name="Nagy L.G."/>
            <person name="Floudas D."/>
            <person name="Held B.W."/>
            <person name="Levasseur A."/>
            <person name="Lombard V."/>
            <person name="Morin E."/>
            <person name="Otillar R."/>
            <person name="Lindquist E.A."/>
            <person name="Sun H."/>
            <person name="LaButti K.M."/>
            <person name="Schmutz J."/>
            <person name="Jabbour D."/>
            <person name="Luo H."/>
            <person name="Baker S.E."/>
            <person name="Pisabarro A.G."/>
            <person name="Walton J.D."/>
            <person name="Blanchette R.A."/>
            <person name="Henrissat B."/>
            <person name="Martin F."/>
            <person name="Cullen D."/>
            <person name="Hibbett D.S."/>
            <person name="Grigoriev I.V."/>
        </authorList>
    </citation>
    <scope>NUCLEOTIDE SEQUENCE [LARGE SCALE GENOMIC DNA]</scope>
    <source>
        <strain evidence="3">CBS 339.88</strain>
    </source>
</reference>
<feature type="compositionally biased region" description="Acidic residues" evidence="1">
    <location>
        <begin position="484"/>
        <end position="502"/>
    </location>
</feature>
<feature type="compositionally biased region" description="Acidic residues" evidence="1">
    <location>
        <begin position="168"/>
        <end position="183"/>
    </location>
</feature>
<feature type="compositionally biased region" description="Basic residues" evidence="1">
    <location>
        <begin position="202"/>
        <end position="214"/>
    </location>
</feature>
<evidence type="ECO:0000313" key="3">
    <source>
        <dbReference type="Proteomes" id="UP000027222"/>
    </source>
</evidence>
<organism evidence="2 3">
    <name type="scientific">Galerina marginata (strain CBS 339.88)</name>
    <dbReference type="NCBI Taxonomy" id="685588"/>
    <lineage>
        <taxon>Eukaryota</taxon>
        <taxon>Fungi</taxon>
        <taxon>Dikarya</taxon>
        <taxon>Basidiomycota</taxon>
        <taxon>Agaricomycotina</taxon>
        <taxon>Agaricomycetes</taxon>
        <taxon>Agaricomycetidae</taxon>
        <taxon>Agaricales</taxon>
        <taxon>Agaricineae</taxon>
        <taxon>Strophariaceae</taxon>
        <taxon>Galerina</taxon>
    </lineage>
</organism>
<dbReference type="Proteomes" id="UP000027222">
    <property type="component" value="Unassembled WGS sequence"/>
</dbReference>
<evidence type="ECO:0000313" key="2">
    <source>
        <dbReference type="EMBL" id="KDR70644.1"/>
    </source>
</evidence>
<feature type="region of interest" description="Disordered" evidence="1">
    <location>
        <begin position="141"/>
        <end position="272"/>
    </location>
</feature>
<sequence>MPSDAFIDYRYDAEVPPTILAAVTRLWDALAIRLPRIFRYYPDSESLELIATLLEDQYDNCVLIRRHYHSRDAPVEPYNIRRVRNRVLDLVQRSPADDVWAKRYQPLLPADIPEPEDIYPLDQLTFDVNLGMRTIKNKAKIPYAEESDEENPAAPMDTLPEMPAETPVVEEEQESNEEAEDEDPRPSKKAKLSKGSPPELRRSHRVKPSLKKRGPNPGVWRAVLTSSSEGEDEKADTVVVSRPPKRKADSRPPIKESSKRRGTTLRREIEENPGIPISASEVLPSLLTIDDVARLARDNMQPDNRCQTCRDLNRSKSVCAYRGENEKCRACAISKYRCDFQMSSVERERGRNVSYSIGEQSLANLRRLIEECERETLQRAVLLRLVNGHDARIREIQRVGRDIIYAMLRRSNLAELQPAITDDCDTMAALWTALRDPEVLFDVLDGTAPFYANNMSLPDVLALLPAAHRVTLLEQVQQGLLNMDSDESSDSSDSSSDEEEDEVPAHPLVDIEAEESDEEESETATEDEAVVPPVAPGTSTDESSESSGEE</sequence>
<feature type="region of interest" description="Disordered" evidence="1">
    <location>
        <begin position="483"/>
        <end position="550"/>
    </location>
</feature>
<keyword evidence="3" id="KW-1185">Reference proteome</keyword>